<dbReference type="Pfam" id="PF07714">
    <property type="entry name" value="PK_Tyr_Ser-Thr"/>
    <property type="match status" value="1"/>
</dbReference>
<dbReference type="Proteomes" id="UP001222027">
    <property type="component" value="Unassembled WGS sequence"/>
</dbReference>
<evidence type="ECO:0000313" key="8">
    <source>
        <dbReference type="Proteomes" id="UP001222027"/>
    </source>
</evidence>
<dbReference type="GO" id="GO:0005524">
    <property type="term" value="F:ATP binding"/>
    <property type="evidence" value="ECO:0007669"/>
    <property type="project" value="UniProtKB-UniRule"/>
</dbReference>
<dbReference type="Gene3D" id="1.10.510.10">
    <property type="entry name" value="Transferase(Phosphotransferase) domain 1"/>
    <property type="match status" value="1"/>
</dbReference>
<feature type="compositionally biased region" description="Basic and acidic residues" evidence="4">
    <location>
        <begin position="674"/>
        <end position="683"/>
    </location>
</feature>
<keyword evidence="2 3" id="KW-0067">ATP-binding</keyword>
<dbReference type="EMBL" id="JAQQAF010000001">
    <property type="protein sequence ID" value="KAJ8512450.1"/>
    <property type="molecule type" value="Genomic_DNA"/>
</dbReference>
<feature type="region of interest" description="Disordered" evidence="4">
    <location>
        <begin position="652"/>
        <end position="683"/>
    </location>
</feature>
<evidence type="ECO:0000256" key="3">
    <source>
        <dbReference type="PROSITE-ProRule" id="PRU10141"/>
    </source>
</evidence>
<evidence type="ECO:0000256" key="5">
    <source>
        <dbReference type="SAM" id="Phobius"/>
    </source>
</evidence>
<feature type="binding site" evidence="3">
    <location>
        <position position="360"/>
    </location>
    <ligand>
        <name>ATP</name>
        <dbReference type="ChEBI" id="CHEBI:30616"/>
    </ligand>
</feature>
<dbReference type="PANTHER" id="PTHR47989:SF40">
    <property type="entry name" value="RECEPTOR-LIKE SERINE_THREONINE-PROTEIN KINASE ALE2"/>
    <property type="match status" value="1"/>
</dbReference>
<accession>A0AAV8RZ94</accession>
<evidence type="ECO:0000313" key="7">
    <source>
        <dbReference type="EMBL" id="KAJ8512450.1"/>
    </source>
</evidence>
<keyword evidence="5" id="KW-0812">Transmembrane</keyword>
<dbReference type="InterPro" id="IPR001245">
    <property type="entry name" value="Ser-Thr/Tyr_kinase_cat_dom"/>
</dbReference>
<feature type="compositionally biased region" description="Basic residues" evidence="4">
    <location>
        <begin position="659"/>
        <end position="671"/>
    </location>
</feature>
<dbReference type="Pfam" id="PF23180">
    <property type="entry name" value="ALE2_N"/>
    <property type="match status" value="1"/>
</dbReference>
<keyword evidence="5" id="KW-0472">Membrane</keyword>
<dbReference type="FunFam" id="3.30.200.20:FF:000146">
    <property type="entry name" value="receptor-like serine/threonine-protein kinase ALE2"/>
    <property type="match status" value="1"/>
</dbReference>
<protein>
    <recommendedName>
        <fullName evidence="6">Protein kinase domain-containing protein</fullName>
    </recommendedName>
</protein>
<evidence type="ECO:0000256" key="2">
    <source>
        <dbReference type="ARBA" id="ARBA00022840"/>
    </source>
</evidence>
<keyword evidence="5" id="KW-1133">Transmembrane helix</keyword>
<feature type="domain" description="Protein kinase" evidence="6">
    <location>
        <begin position="332"/>
        <end position="569"/>
    </location>
</feature>
<evidence type="ECO:0000256" key="1">
    <source>
        <dbReference type="ARBA" id="ARBA00022741"/>
    </source>
</evidence>
<dbReference type="PANTHER" id="PTHR47989">
    <property type="entry name" value="OS01G0750732 PROTEIN"/>
    <property type="match status" value="1"/>
</dbReference>
<gene>
    <name evidence="7" type="ORF">OPV22_002884</name>
</gene>
<dbReference type="SUPFAM" id="SSF56112">
    <property type="entry name" value="Protein kinase-like (PK-like)"/>
    <property type="match status" value="1"/>
</dbReference>
<sequence>MFLLSLLRLASNDTGMHTVISQAVTPANTPRAWNLKHLGPVPAPSVSPEHHGHHVLKHHRRLPPAHSPTSITPPDTQGCEISCSDPLTSTPIGSPCGCVYPMQVGIDLGVAPYELFSRIAELEVDVAAGTFLKQSQVRIMGASASIKDPEKTTVIIDLVPLGEKFDKMTALLTYERFWQKKVPINMSLFGDYDVLYVHYPGLPSPPPSVDESSGPSGIGGHQYPLTANISNHKSQKLNGKIIAIIVLSSFILLVVCSGLVCMVLRSKKHGKSSNSVGPTITSSAIRKTGIRSILSSSLASSMSMSFVSNMATCPPSVRTFSVTELEKATDKFSSNKILGKGGFGRVYYGVMEDGIEVAVKLLTREDQSGDREFIAEVEMLSRLHHRNLVKLIGICIEGGIRCLVYEFVRNGSVESHLHGADKMKGPLDWDARMKIALDFGLAREASEGIHHISTQVMGTFGYVAPEYAMTGHLLVKSDVYSYGVVLLELLSGRKPVYMSQSQGPENLVTWARPLLTSREGLEQLIDPSLGGKYDFDNMAKVAAIASMCVHSEASQRPFMGEVVQALKLICNDMDEACDNSVSQREESMGTDGDFKGDYDSESSWWNGATPRITYDGATSFVTMEYSSGPMEEMQRPHSTSTLVGGIESLVRPNRSGPLRTKRKKQPFHRLRGSMSDHGHPYAV</sequence>
<feature type="transmembrane region" description="Helical" evidence="5">
    <location>
        <begin position="241"/>
        <end position="264"/>
    </location>
</feature>
<organism evidence="7 8">
    <name type="scientific">Ensete ventricosum</name>
    <name type="common">Abyssinian banana</name>
    <name type="synonym">Musa ensete</name>
    <dbReference type="NCBI Taxonomy" id="4639"/>
    <lineage>
        <taxon>Eukaryota</taxon>
        <taxon>Viridiplantae</taxon>
        <taxon>Streptophyta</taxon>
        <taxon>Embryophyta</taxon>
        <taxon>Tracheophyta</taxon>
        <taxon>Spermatophyta</taxon>
        <taxon>Magnoliopsida</taxon>
        <taxon>Liliopsida</taxon>
        <taxon>Zingiberales</taxon>
        <taxon>Musaceae</taxon>
        <taxon>Ensete</taxon>
    </lineage>
</organism>
<proteinExistence type="predicted"/>
<comment type="caution">
    <text evidence="7">The sequence shown here is derived from an EMBL/GenBank/DDBJ whole genome shotgun (WGS) entry which is preliminary data.</text>
</comment>
<keyword evidence="1 3" id="KW-0547">Nucleotide-binding</keyword>
<dbReference type="AlphaFoldDB" id="A0AAV8RZ94"/>
<evidence type="ECO:0000256" key="4">
    <source>
        <dbReference type="SAM" id="MobiDB-lite"/>
    </source>
</evidence>
<dbReference type="InterPro" id="IPR011009">
    <property type="entry name" value="Kinase-like_dom_sf"/>
</dbReference>
<reference evidence="7 8" key="1">
    <citation type="submission" date="2022-12" db="EMBL/GenBank/DDBJ databases">
        <title>Chromosome-scale assembly of the Ensete ventricosum genome.</title>
        <authorList>
            <person name="Dussert Y."/>
            <person name="Stocks J."/>
            <person name="Wendawek A."/>
            <person name="Woldeyes F."/>
            <person name="Nichols R.A."/>
            <person name="Borrell J.S."/>
        </authorList>
    </citation>
    <scope>NUCLEOTIDE SEQUENCE [LARGE SCALE GENOMIC DNA]</scope>
    <source>
        <strain evidence="8">cv. Maze</strain>
        <tissue evidence="7">Seeds</tissue>
    </source>
</reference>
<dbReference type="PROSITE" id="PS50011">
    <property type="entry name" value="PROTEIN_KINASE_DOM"/>
    <property type="match status" value="1"/>
</dbReference>
<dbReference type="PROSITE" id="PS00107">
    <property type="entry name" value="PROTEIN_KINASE_ATP"/>
    <property type="match status" value="1"/>
</dbReference>
<dbReference type="InterPro" id="IPR000719">
    <property type="entry name" value="Prot_kinase_dom"/>
</dbReference>
<dbReference type="GO" id="GO:0004672">
    <property type="term" value="F:protein kinase activity"/>
    <property type="evidence" value="ECO:0007669"/>
    <property type="project" value="InterPro"/>
</dbReference>
<dbReference type="Pfam" id="PF00069">
    <property type="entry name" value="Pkinase"/>
    <property type="match status" value="1"/>
</dbReference>
<evidence type="ECO:0000259" key="6">
    <source>
        <dbReference type="PROSITE" id="PS50011"/>
    </source>
</evidence>
<name>A0AAV8RZ94_ENSVE</name>
<dbReference type="InterPro" id="IPR017441">
    <property type="entry name" value="Protein_kinase_ATP_BS"/>
</dbReference>
<dbReference type="Gene3D" id="3.30.200.20">
    <property type="entry name" value="Phosphorylase Kinase, domain 1"/>
    <property type="match status" value="1"/>
</dbReference>
<keyword evidence="8" id="KW-1185">Reference proteome</keyword>
<dbReference type="InterPro" id="IPR057597">
    <property type="entry name" value="ALE2_N"/>
</dbReference>